<sequence>MPKIPKKHKQAVSSSASPRSPVQDDNEEGERLVDVGNPNWDGDRQPPEWYSKLKAITKRDTGHGNVQVLLERLKGQIGKIKKLPRGAKAERKASMNELREIIHKVFFIEVTPQILRNLRMLHNNDGLPQPYDLKADAEELYNKWCARTFEIDLLRGIMVGKPKTAKDKGSSDRLNAKFPKVPSNYYGNGRLLNGQWWPTQLTALRDGAYGSSQGGIYGETGKGAYSIVMSGGVDKAGNKYPDVDEGDHVQYCGTDNDGPTNKPSDGTQRLIESYRFKTPVRLIRSSNADPAYAPEEGFRYDGLYEIVDMERMDPPDSKRQRHRFTLRRRPGQDPIRGSGPEKRPTQQELDAYKKDKTLRGYGAKGS</sequence>
<feature type="compositionally biased region" description="Low complexity" evidence="3">
    <location>
        <begin position="11"/>
        <end position="23"/>
    </location>
</feature>
<feature type="compositionally biased region" description="Basic residues" evidence="3">
    <location>
        <begin position="319"/>
        <end position="329"/>
    </location>
</feature>
<dbReference type="SMART" id="SM00466">
    <property type="entry name" value="SRA"/>
    <property type="match status" value="1"/>
</dbReference>
<dbReference type="GO" id="GO:0061630">
    <property type="term" value="F:ubiquitin protein ligase activity"/>
    <property type="evidence" value="ECO:0007669"/>
    <property type="project" value="TreeGrafter"/>
</dbReference>
<protein>
    <submittedName>
        <fullName evidence="5">E3 ubiquitin-protein ligase ORTHRUS 2</fullName>
    </submittedName>
</protein>
<feature type="compositionally biased region" description="Polar residues" evidence="3">
    <location>
        <begin position="257"/>
        <end position="267"/>
    </location>
</feature>
<gene>
    <name evidence="5" type="ORF">HII31_05951</name>
</gene>
<dbReference type="PANTHER" id="PTHR14140:SF27">
    <property type="entry name" value="OS04G0289800 PROTEIN"/>
    <property type="match status" value="1"/>
</dbReference>
<dbReference type="GO" id="GO:0005634">
    <property type="term" value="C:nucleus"/>
    <property type="evidence" value="ECO:0007669"/>
    <property type="project" value="UniProtKB-SubCell"/>
</dbReference>
<dbReference type="Gene3D" id="2.30.280.10">
    <property type="entry name" value="SRA-YDG"/>
    <property type="match status" value="1"/>
</dbReference>
<feature type="region of interest" description="Disordered" evidence="3">
    <location>
        <begin position="247"/>
        <end position="267"/>
    </location>
</feature>
<evidence type="ECO:0000313" key="5">
    <source>
        <dbReference type="EMBL" id="KAF7192725.1"/>
    </source>
</evidence>
<dbReference type="Proteomes" id="UP000660729">
    <property type="component" value="Unassembled WGS sequence"/>
</dbReference>
<dbReference type="InterPro" id="IPR015947">
    <property type="entry name" value="PUA-like_sf"/>
</dbReference>
<dbReference type="OrthoDB" id="2270193at2759"/>
<dbReference type="AlphaFoldDB" id="A0A8H6VN23"/>
<evidence type="ECO:0000259" key="4">
    <source>
        <dbReference type="PROSITE" id="PS51015"/>
    </source>
</evidence>
<dbReference type="GO" id="GO:0044027">
    <property type="term" value="P:negative regulation of gene expression via chromosomal CpG island methylation"/>
    <property type="evidence" value="ECO:0007669"/>
    <property type="project" value="TreeGrafter"/>
</dbReference>
<reference evidence="5" key="1">
    <citation type="submission" date="2020-04" db="EMBL/GenBank/DDBJ databases">
        <title>Draft genome resource of the tomato pathogen Pseudocercospora fuligena.</title>
        <authorList>
            <person name="Zaccaron A."/>
        </authorList>
    </citation>
    <scope>NUCLEOTIDE SEQUENCE</scope>
    <source>
        <strain evidence="5">PF001</strain>
    </source>
</reference>
<feature type="domain" description="YDG" evidence="4">
    <location>
        <begin position="186"/>
        <end position="328"/>
    </location>
</feature>
<dbReference type="PANTHER" id="PTHR14140">
    <property type="entry name" value="E3 UBIQUITIN-PROTEIN LIGASE UHRF-RELATED"/>
    <property type="match status" value="1"/>
</dbReference>
<evidence type="ECO:0000256" key="1">
    <source>
        <dbReference type="ARBA" id="ARBA00023242"/>
    </source>
</evidence>
<dbReference type="Pfam" id="PF02182">
    <property type="entry name" value="SAD_SRA"/>
    <property type="match status" value="1"/>
</dbReference>
<feature type="region of interest" description="Disordered" evidence="3">
    <location>
        <begin position="311"/>
        <end position="366"/>
    </location>
</feature>
<dbReference type="InterPro" id="IPR036987">
    <property type="entry name" value="SRA-YDG_sf"/>
</dbReference>
<evidence type="ECO:0000256" key="2">
    <source>
        <dbReference type="PROSITE-ProRule" id="PRU00358"/>
    </source>
</evidence>
<dbReference type="SUPFAM" id="SSF88697">
    <property type="entry name" value="PUA domain-like"/>
    <property type="match status" value="1"/>
</dbReference>
<feature type="region of interest" description="Disordered" evidence="3">
    <location>
        <begin position="1"/>
        <end position="46"/>
    </location>
</feature>
<dbReference type="EMBL" id="JABCIY010000111">
    <property type="protein sequence ID" value="KAF7192725.1"/>
    <property type="molecule type" value="Genomic_DNA"/>
</dbReference>
<comment type="caution">
    <text evidence="5">The sequence shown here is derived from an EMBL/GenBank/DDBJ whole genome shotgun (WGS) entry which is preliminary data.</text>
</comment>
<feature type="compositionally biased region" description="Basic residues" evidence="3">
    <location>
        <begin position="1"/>
        <end position="10"/>
    </location>
</feature>
<comment type="subcellular location">
    <subcellularLocation>
        <location evidence="2">Nucleus</location>
    </subcellularLocation>
</comment>
<evidence type="ECO:0000256" key="3">
    <source>
        <dbReference type="SAM" id="MobiDB-lite"/>
    </source>
</evidence>
<keyword evidence="1 2" id="KW-0539">Nucleus</keyword>
<evidence type="ECO:0000313" key="6">
    <source>
        <dbReference type="Proteomes" id="UP000660729"/>
    </source>
</evidence>
<organism evidence="5 6">
    <name type="scientific">Pseudocercospora fuligena</name>
    <dbReference type="NCBI Taxonomy" id="685502"/>
    <lineage>
        <taxon>Eukaryota</taxon>
        <taxon>Fungi</taxon>
        <taxon>Dikarya</taxon>
        <taxon>Ascomycota</taxon>
        <taxon>Pezizomycotina</taxon>
        <taxon>Dothideomycetes</taxon>
        <taxon>Dothideomycetidae</taxon>
        <taxon>Mycosphaerellales</taxon>
        <taxon>Mycosphaerellaceae</taxon>
        <taxon>Pseudocercospora</taxon>
    </lineage>
</organism>
<dbReference type="InterPro" id="IPR003105">
    <property type="entry name" value="SRA_YDG"/>
</dbReference>
<proteinExistence type="predicted"/>
<feature type="compositionally biased region" description="Basic and acidic residues" evidence="3">
    <location>
        <begin position="339"/>
        <end position="358"/>
    </location>
</feature>
<dbReference type="InterPro" id="IPR045134">
    <property type="entry name" value="UHRF1/2-like"/>
</dbReference>
<name>A0A8H6VN23_9PEZI</name>
<dbReference type="PROSITE" id="PS51015">
    <property type="entry name" value="YDG"/>
    <property type="match status" value="1"/>
</dbReference>
<accession>A0A8H6VN23</accession>
<dbReference type="GO" id="GO:0016567">
    <property type="term" value="P:protein ubiquitination"/>
    <property type="evidence" value="ECO:0007669"/>
    <property type="project" value="TreeGrafter"/>
</dbReference>
<keyword evidence="6" id="KW-1185">Reference proteome</keyword>